<keyword evidence="1 3" id="KW-0378">Hydrolase</keyword>
<evidence type="ECO:0000313" key="6">
    <source>
        <dbReference type="Proteomes" id="UP000315648"/>
    </source>
</evidence>
<reference evidence="5 6" key="1">
    <citation type="submission" date="2019-07" db="EMBL/GenBank/DDBJ databases">
        <title>Description of 53C-WASEF.</title>
        <authorList>
            <person name="Pitt A."/>
            <person name="Hahn M.W."/>
        </authorList>
    </citation>
    <scope>NUCLEOTIDE SEQUENCE [LARGE SCALE GENOMIC DNA]</scope>
    <source>
        <strain evidence="5 6">53C-WASEF</strain>
    </source>
</reference>
<organism evidence="5 6">
    <name type="scientific">Rariglobus hedericola</name>
    <dbReference type="NCBI Taxonomy" id="2597822"/>
    <lineage>
        <taxon>Bacteria</taxon>
        <taxon>Pseudomonadati</taxon>
        <taxon>Verrucomicrobiota</taxon>
        <taxon>Opitutia</taxon>
        <taxon>Opitutales</taxon>
        <taxon>Opitutaceae</taxon>
        <taxon>Rariglobus</taxon>
    </lineage>
</organism>
<sequence length="406" mass="44793">MTSIFRPPSSVLGILFSVFRLPASVLCLLSSVFLAGSISAAIDPTRTGSHAYPTDPAPEAPNPAQWPKELKVSGNRLVDTDGLEVWLQGVAIPGLEIRPEGHGAVRSTIEAIENWKANCVRLAVIDTYWRGEGKPGKETAGQSDGGTAYRAIIDAAINAAANRGAYLVIDLHAFRALKNEHLDFWTDVATRYKNHPAVLFDLINEPHGISWEVWRDGGFVAEKSKKAIDESAFLSEADKKKNEGFTSPGMQKAVEHIRALGARNILIAGALDWAYDLSGIVDGYELKDTAEGNGIMYSSHIYPWKSDWAGKVLRAAEKHPIFLGEVGVDKVKMDFLPLDRQEDPATWAPDMLGLIQKYRLNWTGWSFHTWATPVMLADWNYAPTPFWGQPAKDALAGKQFELKKLR</sequence>
<feature type="domain" description="Glycoside hydrolase family 5" evidence="4">
    <location>
        <begin position="104"/>
        <end position="367"/>
    </location>
</feature>
<dbReference type="InterPro" id="IPR018087">
    <property type="entry name" value="Glyco_hydro_5_CS"/>
</dbReference>
<dbReference type="InterPro" id="IPR017853">
    <property type="entry name" value="GH"/>
</dbReference>
<dbReference type="AlphaFoldDB" id="A0A556QSE6"/>
<comment type="similarity">
    <text evidence="3">Belongs to the glycosyl hydrolase 5 (cellulase A) family.</text>
</comment>
<dbReference type="OrthoDB" id="182870at2"/>
<evidence type="ECO:0000313" key="5">
    <source>
        <dbReference type="EMBL" id="TSJ79552.1"/>
    </source>
</evidence>
<dbReference type="Proteomes" id="UP000315648">
    <property type="component" value="Unassembled WGS sequence"/>
</dbReference>
<evidence type="ECO:0000259" key="4">
    <source>
        <dbReference type="Pfam" id="PF00150"/>
    </source>
</evidence>
<dbReference type="PANTHER" id="PTHR34142:SF1">
    <property type="entry name" value="GLYCOSIDE HYDROLASE FAMILY 5 DOMAIN-CONTAINING PROTEIN"/>
    <property type="match status" value="1"/>
</dbReference>
<dbReference type="Pfam" id="PF00150">
    <property type="entry name" value="Cellulase"/>
    <property type="match status" value="1"/>
</dbReference>
<dbReference type="PANTHER" id="PTHR34142">
    <property type="entry name" value="ENDO-BETA-1,4-GLUCANASE A"/>
    <property type="match status" value="1"/>
</dbReference>
<gene>
    <name evidence="5" type="ORF">FPL22_09780</name>
</gene>
<comment type="caution">
    <text evidence="5">The sequence shown here is derived from an EMBL/GenBank/DDBJ whole genome shotgun (WGS) entry which is preliminary data.</text>
</comment>
<accession>A0A556QSE6</accession>
<dbReference type="InterPro" id="IPR001547">
    <property type="entry name" value="Glyco_hydro_5"/>
</dbReference>
<dbReference type="GO" id="GO:0009251">
    <property type="term" value="P:glucan catabolic process"/>
    <property type="evidence" value="ECO:0007669"/>
    <property type="project" value="TreeGrafter"/>
</dbReference>
<keyword evidence="2 3" id="KW-0326">Glycosidase</keyword>
<dbReference type="Gene3D" id="3.20.20.80">
    <property type="entry name" value="Glycosidases"/>
    <property type="match status" value="1"/>
</dbReference>
<dbReference type="EMBL" id="VMBG01000001">
    <property type="protein sequence ID" value="TSJ79552.1"/>
    <property type="molecule type" value="Genomic_DNA"/>
</dbReference>
<dbReference type="GO" id="GO:0004553">
    <property type="term" value="F:hydrolase activity, hydrolyzing O-glycosyl compounds"/>
    <property type="evidence" value="ECO:0007669"/>
    <property type="project" value="InterPro"/>
</dbReference>
<evidence type="ECO:0000256" key="2">
    <source>
        <dbReference type="ARBA" id="ARBA00023295"/>
    </source>
</evidence>
<dbReference type="RefSeq" id="WP_144230093.1">
    <property type="nucleotide sequence ID" value="NZ_VMBG01000001.1"/>
</dbReference>
<keyword evidence="6" id="KW-1185">Reference proteome</keyword>
<protein>
    <submittedName>
        <fullName evidence="5">Glycoside hydrolase family 5 protein</fullName>
    </submittedName>
</protein>
<name>A0A556QSE6_9BACT</name>
<proteinExistence type="inferred from homology"/>
<evidence type="ECO:0000256" key="1">
    <source>
        <dbReference type="ARBA" id="ARBA00022801"/>
    </source>
</evidence>
<dbReference type="SUPFAM" id="SSF51445">
    <property type="entry name" value="(Trans)glycosidases"/>
    <property type="match status" value="1"/>
</dbReference>
<dbReference type="PROSITE" id="PS00659">
    <property type="entry name" value="GLYCOSYL_HYDROL_F5"/>
    <property type="match status" value="1"/>
</dbReference>
<evidence type="ECO:0000256" key="3">
    <source>
        <dbReference type="RuleBase" id="RU361153"/>
    </source>
</evidence>